<evidence type="ECO:0000313" key="2">
    <source>
        <dbReference type="Proteomes" id="UP001437256"/>
    </source>
</evidence>
<dbReference type="EMBL" id="JBBXMP010000067">
    <property type="protein sequence ID" value="KAL0064105.1"/>
    <property type="molecule type" value="Genomic_DNA"/>
</dbReference>
<proteinExistence type="predicted"/>
<name>A0ABR2ZS08_9AGAR</name>
<organism evidence="1 2">
    <name type="scientific">Marasmius tenuissimus</name>
    <dbReference type="NCBI Taxonomy" id="585030"/>
    <lineage>
        <taxon>Eukaryota</taxon>
        <taxon>Fungi</taxon>
        <taxon>Dikarya</taxon>
        <taxon>Basidiomycota</taxon>
        <taxon>Agaricomycotina</taxon>
        <taxon>Agaricomycetes</taxon>
        <taxon>Agaricomycetidae</taxon>
        <taxon>Agaricales</taxon>
        <taxon>Marasmiineae</taxon>
        <taxon>Marasmiaceae</taxon>
        <taxon>Marasmius</taxon>
    </lineage>
</organism>
<protein>
    <submittedName>
        <fullName evidence="1">Uncharacterized protein</fullName>
    </submittedName>
</protein>
<reference evidence="1 2" key="1">
    <citation type="submission" date="2024-05" db="EMBL/GenBank/DDBJ databases">
        <title>A draft genome resource for the thread blight pathogen Marasmius tenuissimus strain MS-2.</title>
        <authorList>
            <person name="Yulfo-Soto G.E."/>
            <person name="Baruah I.K."/>
            <person name="Amoako-Attah I."/>
            <person name="Bukari Y."/>
            <person name="Meinhardt L.W."/>
            <person name="Bailey B.A."/>
            <person name="Cohen S.P."/>
        </authorList>
    </citation>
    <scope>NUCLEOTIDE SEQUENCE [LARGE SCALE GENOMIC DNA]</scope>
    <source>
        <strain evidence="1 2">MS-2</strain>
    </source>
</reference>
<accession>A0ABR2ZS08</accession>
<keyword evidence="2" id="KW-1185">Reference proteome</keyword>
<evidence type="ECO:0000313" key="1">
    <source>
        <dbReference type="EMBL" id="KAL0064105.1"/>
    </source>
</evidence>
<comment type="caution">
    <text evidence="1">The sequence shown here is derived from an EMBL/GenBank/DDBJ whole genome shotgun (WGS) entry which is preliminary data.</text>
</comment>
<sequence length="234" mass="27624">MPLITEYLRELRNQIDELPLNTGQLFNLQTNYEVFLEVYERTWGGDDVCRLLVQLAWAYMDFNDYTALYLELEDPPFPRGVIKDLVRFEAAELMVLPDLFLSTAYERSEAIRLQYGNHDELPVILFRQFMDHGRDYHLYYGQQEFYNFEFIEEAIKFHQERFFNGQIGAEPLAIEEIPSLGQILVRVGEDGETIAENVKLARSWLYKVRFPPYFARNVLNVARESEMRGGIVER</sequence>
<gene>
    <name evidence="1" type="ORF">AAF712_008965</name>
</gene>
<dbReference type="Proteomes" id="UP001437256">
    <property type="component" value="Unassembled WGS sequence"/>
</dbReference>